<reference evidence="2" key="1">
    <citation type="submission" date="2018-03" db="EMBL/GenBank/DDBJ databases">
        <authorList>
            <person name="Guldener U."/>
        </authorList>
    </citation>
    <scope>NUCLEOTIDE SEQUENCE</scope>
</reference>
<proteinExistence type="predicted"/>
<dbReference type="Proteomes" id="UP001187682">
    <property type="component" value="Unassembled WGS sequence"/>
</dbReference>
<dbReference type="EMBL" id="ONZQ02000012">
    <property type="protein sequence ID" value="SPO05167.1"/>
    <property type="molecule type" value="Genomic_DNA"/>
</dbReference>
<evidence type="ECO:0000313" key="3">
    <source>
        <dbReference type="Proteomes" id="UP001187682"/>
    </source>
</evidence>
<gene>
    <name evidence="2" type="ORF">DNG_07853</name>
</gene>
<feature type="signal peptide" evidence="1">
    <location>
        <begin position="1"/>
        <end position="16"/>
    </location>
</feature>
<dbReference type="Pfam" id="PF14273">
    <property type="entry name" value="DUF4360"/>
    <property type="match status" value="1"/>
</dbReference>
<keyword evidence="3" id="KW-1185">Reference proteome</keyword>
<evidence type="ECO:0000313" key="2">
    <source>
        <dbReference type="EMBL" id="SPO05167.1"/>
    </source>
</evidence>
<dbReference type="PANTHER" id="PTHR38847">
    <property type="match status" value="1"/>
</dbReference>
<accession>A0AAE8N374</accession>
<name>A0AAE8N374_9PEZI</name>
<dbReference type="InterPro" id="IPR025649">
    <property type="entry name" value="DUF4360"/>
</dbReference>
<dbReference type="AlphaFoldDB" id="A0AAE8N374"/>
<organism evidence="2 3">
    <name type="scientific">Cephalotrichum gorgonifer</name>
    <dbReference type="NCBI Taxonomy" id="2041049"/>
    <lineage>
        <taxon>Eukaryota</taxon>
        <taxon>Fungi</taxon>
        <taxon>Dikarya</taxon>
        <taxon>Ascomycota</taxon>
        <taxon>Pezizomycotina</taxon>
        <taxon>Sordariomycetes</taxon>
        <taxon>Hypocreomycetidae</taxon>
        <taxon>Microascales</taxon>
        <taxon>Microascaceae</taxon>
        <taxon>Cephalotrichum</taxon>
    </lineage>
</organism>
<evidence type="ECO:0008006" key="4">
    <source>
        <dbReference type="Google" id="ProtNLM"/>
    </source>
</evidence>
<dbReference type="PANTHER" id="PTHR38847:SF1">
    <property type="entry name" value="PSEUDOURIDINE SYNTHASE RSUA_RLUA-LIKE DOMAIN-CONTAINING PROTEIN"/>
    <property type="match status" value="1"/>
</dbReference>
<comment type="caution">
    <text evidence="2">The sequence shown here is derived from an EMBL/GenBank/DDBJ whole genome shotgun (WGS) entry which is preliminary data.</text>
</comment>
<feature type="chain" id="PRO_5042076469" description="Secreted protein" evidence="1">
    <location>
        <begin position="17"/>
        <end position="259"/>
    </location>
</feature>
<keyword evidence="1" id="KW-0732">Signal</keyword>
<evidence type="ECO:0000256" key="1">
    <source>
        <dbReference type="SAM" id="SignalP"/>
    </source>
</evidence>
<protein>
    <recommendedName>
        <fullName evidence="4">Secreted protein</fullName>
    </recommendedName>
</protein>
<sequence>MIVPSALTLFLGLAAAVPSPQLVAPQASEAPASVKVIGLSLLGTGCPAGTADVQIDATGELFEATFSAYEVLTGPNTRASDWRKNCKLTMNLEFDRGFQFAVMGTDMLGYAEIPDGASGFCKNTFSFTGQTSSGGIDKVDFEVALDGHYSGDFDLHADPGIFSWSPCDGSTAILNMNTQCAISPTTQDALIAVCPFQTPRGTGDEGEAEDETKADCEEWRESMREAWSKGEVAKIGKQVDHISGKLTIQFRLAWRPCPN</sequence>